<feature type="transmembrane region" description="Helical" evidence="2">
    <location>
        <begin position="67"/>
        <end position="84"/>
    </location>
</feature>
<dbReference type="InterPro" id="IPR050721">
    <property type="entry name" value="Trk_Ktr_HKT_K-transport"/>
</dbReference>
<keyword evidence="2" id="KW-0472">Membrane</keyword>
<protein>
    <submittedName>
        <fullName evidence="5">K+ transport system, NAD-binding component</fullName>
    </submittedName>
</protein>
<dbReference type="SUPFAM" id="SSF116726">
    <property type="entry name" value="TrkA C-terminal domain-like"/>
    <property type="match status" value="1"/>
</dbReference>
<proteinExistence type="predicted"/>
<dbReference type="OrthoDB" id="9781411at2"/>
<dbReference type="Pfam" id="PF07885">
    <property type="entry name" value="Ion_trans_2"/>
    <property type="match status" value="1"/>
</dbReference>
<dbReference type="eggNOG" id="COG1226">
    <property type="taxonomic scope" value="Bacteria"/>
</dbReference>
<name>G8R842_OWEHD</name>
<dbReference type="EMBL" id="CP003156">
    <property type="protein sequence ID" value="AEV32410.1"/>
    <property type="molecule type" value="Genomic_DNA"/>
</dbReference>
<accession>G8R842</accession>
<feature type="transmembrane region" description="Helical" evidence="2">
    <location>
        <begin position="12"/>
        <end position="31"/>
    </location>
</feature>
<evidence type="ECO:0000256" key="1">
    <source>
        <dbReference type="ARBA" id="ARBA00004651"/>
    </source>
</evidence>
<dbReference type="Gene3D" id="1.10.287.70">
    <property type="match status" value="1"/>
</dbReference>
<dbReference type="PATRIC" id="fig|926562.3.peg.1424"/>
<dbReference type="PANTHER" id="PTHR43833">
    <property type="entry name" value="POTASSIUM CHANNEL PROTEIN 2-RELATED-RELATED"/>
    <property type="match status" value="1"/>
</dbReference>
<dbReference type="PROSITE" id="PS51201">
    <property type="entry name" value="RCK_N"/>
    <property type="match status" value="1"/>
</dbReference>
<dbReference type="KEGG" id="oho:Oweho_1413"/>
<evidence type="ECO:0000259" key="4">
    <source>
        <dbReference type="PROSITE" id="PS51202"/>
    </source>
</evidence>
<dbReference type="GO" id="GO:0006813">
    <property type="term" value="P:potassium ion transport"/>
    <property type="evidence" value="ECO:0007669"/>
    <property type="project" value="InterPro"/>
</dbReference>
<dbReference type="InterPro" id="IPR006037">
    <property type="entry name" value="RCK_C"/>
</dbReference>
<feature type="domain" description="RCK N-terminal" evidence="3">
    <location>
        <begin position="113"/>
        <end position="231"/>
    </location>
</feature>
<evidence type="ECO:0000259" key="3">
    <source>
        <dbReference type="PROSITE" id="PS51201"/>
    </source>
</evidence>
<dbReference type="RefSeq" id="WP_014201766.1">
    <property type="nucleotide sequence ID" value="NC_016599.1"/>
</dbReference>
<dbReference type="InterPro" id="IPR036721">
    <property type="entry name" value="RCK_C_sf"/>
</dbReference>
<dbReference type="PANTHER" id="PTHR43833:SF9">
    <property type="entry name" value="POTASSIUM CHANNEL PROTEIN YUGO-RELATED"/>
    <property type="match status" value="1"/>
</dbReference>
<dbReference type="SUPFAM" id="SSF51735">
    <property type="entry name" value="NAD(P)-binding Rossmann-fold domains"/>
    <property type="match status" value="1"/>
</dbReference>
<dbReference type="InterPro" id="IPR036291">
    <property type="entry name" value="NAD(P)-bd_dom_sf"/>
</dbReference>
<evidence type="ECO:0000256" key="2">
    <source>
        <dbReference type="SAM" id="Phobius"/>
    </source>
</evidence>
<dbReference type="InterPro" id="IPR013099">
    <property type="entry name" value="K_chnl_dom"/>
</dbReference>
<dbReference type="eggNOG" id="COG0490">
    <property type="taxonomic scope" value="Bacteria"/>
</dbReference>
<dbReference type="AlphaFoldDB" id="G8R842"/>
<reference evidence="5 6" key="1">
    <citation type="journal article" date="2012" name="Stand. Genomic Sci.">
        <title>Genome sequence of the orange-pigmented seawater bacterium Owenweeksia hongkongensis type strain (UST20020801(T)).</title>
        <authorList>
            <person name="Riedel T."/>
            <person name="Held B."/>
            <person name="Nolan M."/>
            <person name="Lucas S."/>
            <person name="Lapidus A."/>
            <person name="Tice H."/>
            <person name="Del Rio T.G."/>
            <person name="Cheng J.F."/>
            <person name="Han C."/>
            <person name="Tapia R."/>
            <person name="Goodwin L.A."/>
            <person name="Pitluck S."/>
            <person name="Liolios K."/>
            <person name="Mavromatis K."/>
            <person name="Pagani I."/>
            <person name="Ivanova N."/>
            <person name="Mikhailova N."/>
            <person name="Pati A."/>
            <person name="Chen A."/>
            <person name="Palaniappan K."/>
            <person name="Rohde M."/>
            <person name="Tindall B.J."/>
            <person name="Detter J.C."/>
            <person name="Goker M."/>
            <person name="Woyke T."/>
            <person name="Bristow J."/>
            <person name="Eisen J.A."/>
            <person name="Markowitz V."/>
            <person name="Hugenholtz P."/>
            <person name="Klenk H.P."/>
            <person name="Kyrpides N.C."/>
        </authorList>
    </citation>
    <scope>NUCLEOTIDE SEQUENCE</scope>
    <source>
        <strain evidence="6">DSM 17368 / JCM 12287 / NRRL B-23963</strain>
    </source>
</reference>
<keyword evidence="2" id="KW-0812">Transmembrane</keyword>
<dbReference type="STRING" id="926562.Oweho_1413"/>
<gene>
    <name evidence="5" type="ordered locus">Oweho_1413</name>
</gene>
<evidence type="ECO:0000313" key="6">
    <source>
        <dbReference type="Proteomes" id="UP000005631"/>
    </source>
</evidence>
<dbReference type="HOGENOM" id="CLU_050982_0_0_10"/>
<dbReference type="Pfam" id="PF02080">
    <property type="entry name" value="TrkA_C"/>
    <property type="match status" value="1"/>
</dbReference>
<dbReference type="Gene3D" id="3.40.50.720">
    <property type="entry name" value="NAD(P)-binding Rossmann-like Domain"/>
    <property type="match status" value="1"/>
</dbReference>
<sequence length="340" mass="37642">MSLFSRFTIFRNLYFALAALLGILTVGVVGYRLIEDYTLLESFYMTVITLSTVGFKEVRPLSEEGQVFTALLIISSFGIFAYAISTVTRSILSGELGSYFKVYKLEKKIDKLEQHVVVCGFGRNGRRAARKLEAYGQEFVVIENDEQIINRYLVNSKTMYLVGDATQEDILIKAGIGKAKSLLSTLSKDADNLYVVITARDLNRNMSIISRAATESADKKLKAVGANYVIMPEGVGGGHMATLVMSPNIVEFLEYLSIDGSSAINLEEVEVSQLTDRLDSMQIKDLALRQQTGCNIIGLKTPEGEYIINPGATTEITPNSRLFVLGKPEEIKHLYKILNS</sequence>
<feature type="domain" description="RCK C-terminal" evidence="4">
    <location>
        <begin position="253"/>
        <end position="340"/>
    </location>
</feature>
<evidence type="ECO:0000313" key="5">
    <source>
        <dbReference type="EMBL" id="AEV32410.1"/>
    </source>
</evidence>
<dbReference type="SUPFAM" id="SSF81324">
    <property type="entry name" value="Voltage-gated potassium channels"/>
    <property type="match status" value="1"/>
</dbReference>
<dbReference type="GO" id="GO:0005886">
    <property type="term" value="C:plasma membrane"/>
    <property type="evidence" value="ECO:0007669"/>
    <property type="project" value="UniProtKB-SubCell"/>
</dbReference>
<keyword evidence="2" id="KW-1133">Transmembrane helix</keyword>
<dbReference type="PROSITE" id="PS51202">
    <property type="entry name" value="RCK_C"/>
    <property type="match status" value="1"/>
</dbReference>
<organism evidence="5 6">
    <name type="scientific">Owenweeksia hongkongensis (strain DSM 17368 / CIP 108786 / JCM 12287 / NRRL B-23963 / UST20020801)</name>
    <dbReference type="NCBI Taxonomy" id="926562"/>
    <lineage>
        <taxon>Bacteria</taxon>
        <taxon>Pseudomonadati</taxon>
        <taxon>Bacteroidota</taxon>
        <taxon>Flavobacteriia</taxon>
        <taxon>Flavobacteriales</taxon>
        <taxon>Owenweeksiaceae</taxon>
        <taxon>Owenweeksia</taxon>
    </lineage>
</organism>
<dbReference type="InterPro" id="IPR003148">
    <property type="entry name" value="RCK_N"/>
</dbReference>
<feature type="transmembrane region" description="Helical" evidence="2">
    <location>
        <begin position="37"/>
        <end position="55"/>
    </location>
</feature>
<dbReference type="Pfam" id="PF02254">
    <property type="entry name" value="TrkA_N"/>
    <property type="match status" value="1"/>
</dbReference>
<keyword evidence="6" id="KW-1185">Reference proteome</keyword>
<dbReference type="Gene3D" id="3.30.70.1450">
    <property type="entry name" value="Regulator of K+ conductance, C-terminal domain"/>
    <property type="match status" value="1"/>
</dbReference>
<comment type="subcellular location">
    <subcellularLocation>
        <location evidence="1">Cell membrane</location>
        <topology evidence="1">Multi-pass membrane protein</topology>
    </subcellularLocation>
</comment>
<dbReference type="GO" id="GO:0008324">
    <property type="term" value="F:monoatomic cation transmembrane transporter activity"/>
    <property type="evidence" value="ECO:0007669"/>
    <property type="project" value="InterPro"/>
</dbReference>
<dbReference type="Proteomes" id="UP000005631">
    <property type="component" value="Chromosome"/>
</dbReference>